<keyword evidence="1" id="KW-1133">Transmembrane helix</keyword>
<evidence type="ECO:0000256" key="1">
    <source>
        <dbReference type="SAM" id="Phobius"/>
    </source>
</evidence>
<keyword evidence="3" id="KW-1185">Reference proteome</keyword>
<evidence type="ECO:0000313" key="2">
    <source>
        <dbReference type="EMBL" id="QEG00742.1"/>
    </source>
</evidence>
<feature type="transmembrane region" description="Helical" evidence="1">
    <location>
        <begin position="62"/>
        <end position="83"/>
    </location>
</feature>
<protein>
    <submittedName>
        <fullName evidence="2">Uncharacterized protein</fullName>
    </submittedName>
</protein>
<keyword evidence="1" id="KW-0472">Membrane</keyword>
<keyword evidence="1" id="KW-0812">Transmembrane</keyword>
<dbReference type="KEGG" id="smam:Mal15_48140"/>
<dbReference type="AlphaFoldDB" id="A0A5B9MHI1"/>
<proteinExistence type="predicted"/>
<sequence length="95" mass="10438">MNSLGPSMKGPVSKCDESQIEHLRGGFALNAFWTNLRTMFSMIQSGNDRVQRGRANDSPLRWTWIAASVATGGYPFGLVAATMKRCVRVEGKAFV</sequence>
<evidence type="ECO:0000313" key="3">
    <source>
        <dbReference type="Proteomes" id="UP000321353"/>
    </source>
</evidence>
<name>A0A5B9MHI1_9BACT</name>
<organism evidence="2 3">
    <name type="scientific">Stieleria maiorica</name>
    <dbReference type="NCBI Taxonomy" id="2795974"/>
    <lineage>
        <taxon>Bacteria</taxon>
        <taxon>Pseudomonadati</taxon>
        <taxon>Planctomycetota</taxon>
        <taxon>Planctomycetia</taxon>
        <taxon>Pirellulales</taxon>
        <taxon>Pirellulaceae</taxon>
        <taxon>Stieleria</taxon>
    </lineage>
</organism>
<dbReference type="Proteomes" id="UP000321353">
    <property type="component" value="Chromosome"/>
</dbReference>
<dbReference type="EMBL" id="CP036264">
    <property type="protein sequence ID" value="QEG00742.1"/>
    <property type="molecule type" value="Genomic_DNA"/>
</dbReference>
<gene>
    <name evidence="2" type="ORF">Mal15_48140</name>
</gene>
<accession>A0A5B9MHI1</accession>
<reference evidence="2 3" key="1">
    <citation type="submission" date="2019-02" db="EMBL/GenBank/DDBJ databases">
        <title>Planctomycetal bacteria perform biofilm scaping via a novel small molecule.</title>
        <authorList>
            <person name="Jeske O."/>
            <person name="Boedeker C."/>
            <person name="Wiegand S."/>
            <person name="Breitling P."/>
            <person name="Kallscheuer N."/>
            <person name="Jogler M."/>
            <person name="Rohde M."/>
            <person name="Petersen J."/>
            <person name="Medema M.H."/>
            <person name="Surup F."/>
            <person name="Jogler C."/>
        </authorList>
    </citation>
    <scope>NUCLEOTIDE SEQUENCE [LARGE SCALE GENOMIC DNA]</scope>
    <source>
        <strain evidence="2 3">Mal15</strain>
    </source>
</reference>